<reference evidence="2 3" key="1">
    <citation type="submission" date="2019-03" db="EMBL/GenBank/DDBJ databases">
        <title>Sequencing the genomes of 1000 actinobacteria strains.</title>
        <authorList>
            <person name="Klenk H.-P."/>
        </authorList>
    </citation>
    <scope>NUCLEOTIDE SEQUENCE [LARGE SCALE GENOMIC DNA]</scope>
    <source>
        <strain evidence="2 3">DSM 43805</strain>
    </source>
</reference>
<dbReference type="AlphaFoldDB" id="A0A4R6JTD9"/>
<keyword evidence="3" id="KW-1185">Reference proteome</keyword>
<comment type="caution">
    <text evidence="2">The sequence shown here is derived from an EMBL/GenBank/DDBJ whole genome shotgun (WGS) entry which is preliminary data.</text>
</comment>
<accession>A0A4R6JTD9</accession>
<name>A0A4R6JTD9_9ACTN</name>
<dbReference type="OrthoDB" id="3296742at2"/>
<dbReference type="Proteomes" id="UP000294901">
    <property type="component" value="Unassembled WGS sequence"/>
</dbReference>
<keyword evidence="1" id="KW-0812">Transmembrane</keyword>
<keyword evidence="1" id="KW-1133">Transmembrane helix</keyword>
<dbReference type="Pfam" id="PF19487">
    <property type="entry name" value="DUF6023"/>
    <property type="match status" value="1"/>
</dbReference>
<dbReference type="EMBL" id="SNWR01000001">
    <property type="protein sequence ID" value="TDO39894.1"/>
    <property type="molecule type" value="Genomic_DNA"/>
</dbReference>
<proteinExistence type="predicted"/>
<dbReference type="RefSeq" id="WP_133874147.1">
    <property type="nucleotide sequence ID" value="NZ_BOMD01000090.1"/>
</dbReference>
<feature type="transmembrane region" description="Helical" evidence="1">
    <location>
        <begin position="9"/>
        <end position="28"/>
    </location>
</feature>
<protein>
    <submittedName>
        <fullName evidence="2">Uncharacterized protein</fullName>
    </submittedName>
</protein>
<gene>
    <name evidence="2" type="ORF">C8E87_3599</name>
</gene>
<evidence type="ECO:0000313" key="3">
    <source>
        <dbReference type="Proteomes" id="UP000294901"/>
    </source>
</evidence>
<organism evidence="2 3">
    <name type="scientific">Paractinoplanes brasiliensis</name>
    <dbReference type="NCBI Taxonomy" id="52695"/>
    <lineage>
        <taxon>Bacteria</taxon>
        <taxon>Bacillati</taxon>
        <taxon>Actinomycetota</taxon>
        <taxon>Actinomycetes</taxon>
        <taxon>Micromonosporales</taxon>
        <taxon>Micromonosporaceae</taxon>
        <taxon>Paractinoplanes</taxon>
    </lineage>
</organism>
<evidence type="ECO:0000256" key="1">
    <source>
        <dbReference type="SAM" id="Phobius"/>
    </source>
</evidence>
<dbReference type="InterPro" id="IPR046065">
    <property type="entry name" value="DUF6023"/>
</dbReference>
<keyword evidence="1" id="KW-0472">Membrane</keyword>
<sequence length="152" mass="15873">MTGERARGAILYSAAGVLVAAGATWWVLTAPPGQSNDRVAQWRSAVEQQLPDVDGQADAQTVALPAGAAQTVESFVDTGSYEVSLVCRGGAESFVRVSLSRSGNDSGLGVRCSGELPPDSFEVGLGGVMRMNITVGDEGPVVFRYTLRRVPS</sequence>
<evidence type="ECO:0000313" key="2">
    <source>
        <dbReference type="EMBL" id="TDO39894.1"/>
    </source>
</evidence>